<organism evidence="1 2">
    <name type="scientific">Thermococcus guaymasensis DSM 11113</name>
    <dbReference type="NCBI Taxonomy" id="1432656"/>
    <lineage>
        <taxon>Archaea</taxon>
        <taxon>Methanobacteriati</taxon>
        <taxon>Methanobacteriota</taxon>
        <taxon>Thermococci</taxon>
        <taxon>Thermococcales</taxon>
        <taxon>Thermococcaceae</taxon>
        <taxon>Thermococcus</taxon>
    </lineage>
</organism>
<dbReference type="Proteomes" id="UP000062043">
    <property type="component" value="Chromosome"/>
</dbReference>
<dbReference type="KEGG" id="tgy:X802_06605"/>
<accession>A0A0X1KNE1</accession>
<dbReference type="AlphaFoldDB" id="A0A0X1KNE1"/>
<evidence type="ECO:0000313" key="1">
    <source>
        <dbReference type="EMBL" id="AJC72746.1"/>
    </source>
</evidence>
<dbReference type="STRING" id="1432656.X802_06605"/>
<reference evidence="1 2" key="1">
    <citation type="submission" date="2014-01" db="EMBL/GenBank/DDBJ databases">
        <title>Genome sequencing of Thermococcus guaymasensis.</title>
        <authorList>
            <person name="Zhang X."/>
            <person name="Alvare G."/>
            <person name="Fristensky B."/>
            <person name="Chen L."/>
            <person name="Suen T."/>
            <person name="Chen Q."/>
            <person name="Ma K."/>
        </authorList>
    </citation>
    <scope>NUCLEOTIDE SEQUENCE [LARGE SCALE GENOMIC DNA]</scope>
    <source>
        <strain evidence="1 2">DSM 11113</strain>
    </source>
</reference>
<dbReference type="PATRIC" id="fig|1432656.3.peg.1282"/>
<proteinExistence type="predicted"/>
<evidence type="ECO:0000313" key="2">
    <source>
        <dbReference type="Proteomes" id="UP000062043"/>
    </source>
</evidence>
<dbReference type="EMBL" id="CP007140">
    <property type="protein sequence ID" value="AJC72746.1"/>
    <property type="molecule type" value="Genomic_DNA"/>
</dbReference>
<protein>
    <submittedName>
        <fullName evidence="1">Uncharacterized protein</fullName>
    </submittedName>
</protein>
<sequence>MRKILAILLVMGMISSICVLWGSVTDLREYRKESTTLDLKPVYLSNVSLDVKFSNEGPEILVVQYSDINKTSIEKEKPVLVVGNVNATRLLSTFNITSKIVPLNTTGKAALVYREKLILLESGDLGEFLTWAWHVIEHESHWSLGIYSDHSGVLLEATFSQVEPSKDWKAVEGEVPGYLVSVGITVPGNEDVELSLVPLNGRLFDYRPTTSKGLDFLIHDRSSFFRNTAAWIVENNGDHDVQLRAIIGAESPQLTLQYFLNDVEGSLHVRIGP</sequence>
<gene>
    <name evidence="1" type="ORF">X802_06605</name>
</gene>
<name>A0A0X1KNE1_9EURY</name>
<keyword evidence="2" id="KW-1185">Reference proteome</keyword>